<dbReference type="SUPFAM" id="SSF74650">
    <property type="entry name" value="Galactose mutarotase-like"/>
    <property type="match status" value="1"/>
</dbReference>
<dbReference type="EMBL" id="JBBMFT010000001">
    <property type="protein sequence ID" value="MEQ2454916.1"/>
    <property type="molecule type" value="Genomic_DNA"/>
</dbReference>
<sequence length="345" mass="37727">MAELIWQPFGLTADRREVELWTLRAGRYAAQVLTYGGILRSFTVPAGEGERDIVLGCETLAEYEAQDKYLGALVGRVANRIGGASFDLNGTTYPLAANNGPNCLHGGIRGFNQAVWQAREENGALVLSYVSPDGEEGFPGRLQVRVTYTLTADGVLTLDYQAESDADTLCNLTNHSYFNLLGHACGSLKGQQIQIWADAITETDENSTPTGILLLVENTPFDLRQPMEFIQGLAMEHPQLTLGNGYDHNFILSCQPRSPMHLAARVTGGGLCLECYTTQPGLQLYTANYLDGTPGKEGASYGPRSAFCLETQAWPDAVHHPQFPNVVLRAGESYHQRTAYRVTSF</sequence>
<dbReference type="EC" id="5.1.3.3" evidence="4 8"/>
<reference evidence="9 10" key="1">
    <citation type="submission" date="2024-03" db="EMBL/GenBank/DDBJ databases">
        <title>Human intestinal bacterial collection.</title>
        <authorList>
            <person name="Pauvert C."/>
            <person name="Hitch T.C.A."/>
            <person name="Clavel T."/>
        </authorList>
    </citation>
    <scope>NUCLEOTIDE SEQUENCE [LARGE SCALE GENOMIC DNA]</scope>
    <source>
        <strain evidence="9 10">CLA-AP-H34</strain>
    </source>
</reference>
<name>A0ABV1EK08_9FIRM</name>
<keyword evidence="10" id="KW-1185">Reference proteome</keyword>
<dbReference type="InterPro" id="IPR011013">
    <property type="entry name" value="Gal_mutarotase_sf_dom"/>
</dbReference>
<dbReference type="RefSeq" id="WP_349138591.1">
    <property type="nucleotide sequence ID" value="NZ_JBBMFT010000001.1"/>
</dbReference>
<accession>A0ABV1EK08</accession>
<dbReference type="NCBIfam" id="NF008277">
    <property type="entry name" value="PRK11055.1"/>
    <property type="match status" value="1"/>
</dbReference>
<keyword evidence="6 8" id="KW-0413">Isomerase</keyword>
<dbReference type="Proteomes" id="UP001440599">
    <property type="component" value="Unassembled WGS sequence"/>
</dbReference>
<evidence type="ECO:0000256" key="4">
    <source>
        <dbReference type="ARBA" id="ARBA00013185"/>
    </source>
</evidence>
<evidence type="ECO:0000256" key="2">
    <source>
        <dbReference type="ARBA" id="ARBA00005028"/>
    </source>
</evidence>
<organism evidence="9 10">
    <name type="scientific">Flavonifractor hominis</name>
    <dbReference type="NCBI Taxonomy" id="3133178"/>
    <lineage>
        <taxon>Bacteria</taxon>
        <taxon>Bacillati</taxon>
        <taxon>Bacillota</taxon>
        <taxon>Clostridia</taxon>
        <taxon>Eubacteriales</taxon>
        <taxon>Oscillospiraceae</taxon>
        <taxon>Flavonifractor</taxon>
    </lineage>
</organism>
<evidence type="ECO:0000256" key="1">
    <source>
        <dbReference type="ARBA" id="ARBA00001614"/>
    </source>
</evidence>
<dbReference type="Pfam" id="PF01263">
    <property type="entry name" value="Aldose_epim"/>
    <property type="match status" value="1"/>
</dbReference>
<dbReference type="PANTHER" id="PTHR10091:SF0">
    <property type="entry name" value="GALACTOSE MUTAROTASE"/>
    <property type="match status" value="1"/>
</dbReference>
<proteinExistence type="inferred from homology"/>
<dbReference type="InterPro" id="IPR018052">
    <property type="entry name" value="Ald1_epimerase_CS"/>
</dbReference>
<dbReference type="PIRSF" id="PIRSF005096">
    <property type="entry name" value="GALM"/>
    <property type="match status" value="1"/>
</dbReference>
<dbReference type="PROSITE" id="PS00545">
    <property type="entry name" value="ALDOSE_1_EPIMERASE"/>
    <property type="match status" value="1"/>
</dbReference>
<comment type="catalytic activity">
    <reaction evidence="1 8">
        <text>alpha-D-glucose = beta-D-glucose</text>
        <dbReference type="Rhea" id="RHEA:10264"/>
        <dbReference type="ChEBI" id="CHEBI:15903"/>
        <dbReference type="ChEBI" id="CHEBI:17925"/>
        <dbReference type="EC" id="5.1.3.3"/>
    </reaction>
</comment>
<protein>
    <recommendedName>
        <fullName evidence="5 8">Aldose 1-epimerase</fullName>
        <ecNumber evidence="4 8">5.1.3.3</ecNumber>
    </recommendedName>
</protein>
<evidence type="ECO:0000256" key="8">
    <source>
        <dbReference type="PIRNR" id="PIRNR005096"/>
    </source>
</evidence>
<dbReference type="CDD" id="cd09019">
    <property type="entry name" value="galactose_mutarotase_like"/>
    <property type="match status" value="1"/>
</dbReference>
<dbReference type="InterPro" id="IPR047215">
    <property type="entry name" value="Galactose_mutarotase-like"/>
</dbReference>
<dbReference type="InterPro" id="IPR008183">
    <property type="entry name" value="Aldose_1/G6P_1-epimerase"/>
</dbReference>
<dbReference type="InterPro" id="IPR015443">
    <property type="entry name" value="Aldose_1-epimerase"/>
</dbReference>
<evidence type="ECO:0000256" key="6">
    <source>
        <dbReference type="ARBA" id="ARBA00023235"/>
    </source>
</evidence>
<dbReference type="Gene3D" id="2.70.98.10">
    <property type="match status" value="1"/>
</dbReference>
<evidence type="ECO:0000256" key="7">
    <source>
        <dbReference type="ARBA" id="ARBA00023277"/>
    </source>
</evidence>
<gene>
    <name evidence="9" type="ORF">WMO45_00095</name>
</gene>
<comment type="caution">
    <text evidence="9">The sequence shown here is derived from an EMBL/GenBank/DDBJ whole genome shotgun (WGS) entry which is preliminary data.</text>
</comment>
<comment type="pathway">
    <text evidence="2 8">Carbohydrate metabolism; hexose metabolism.</text>
</comment>
<comment type="similarity">
    <text evidence="3 8">Belongs to the aldose epimerase family.</text>
</comment>
<evidence type="ECO:0000313" key="9">
    <source>
        <dbReference type="EMBL" id="MEQ2454916.1"/>
    </source>
</evidence>
<keyword evidence="7 8" id="KW-0119">Carbohydrate metabolism</keyword>
<dbReference type="PANTHER" id="PTHR10091">
    <property type="entry name" value="ALDOSE-1-EPIMERASE"/>
    <property type="match status" value="1"/>
</dbReference>
<evidence type="ECO:0000256" key="5">
    <source>
        <dbReference type="ARBA" id="ARBA00014165"/>
    </source>
</evidence>
<dbReference type="GO" id="GO:0016853">
    <property type="term" value="F:isomerase activity"/>
    <property type="evidence" value="ECO:0007669"/>
    <property type="project" value="UniProtKB-KW"/>
</dbReference>
<evidence type="ECO:0000313" key="10">
    <source>
        <dbReference type="Proteomes" id="UP001440599"/>
    </source>
</evidence>
<evidence type="ECO:0000256" key="3">
    <source>
        <dbReference type="ARBA" id="ARBA00006206"/>
    </source>
</evidence>
<dbReference type="InterPro" id="IPR014718">
    <property type="entry name" value="GH-type_carb-bd"/>
</dbReference>